<dbReference type="AlphaFoldDB" id="A0A239JCQ3"/>
<organism evidence="1 2">
    <name type="scientific">Pseudomonas segetis</name>
    <dbReference type="NCBI Taxonomy" id="298908"/>
    <lineage>
        <taxon>Bacteria</taxon>
        <taxon>Pseudomonadati</taxon>
        <taxon>Pseudomonadota</taxon>
        <taxon>Gammaproteobacteria</taxon>
        <taxon>Pseudomonadales</taxon>
        <taxon>Pseudomonadaceae</taxon>
        <taxon>Pseudomonas</taxon>
    </lineage>
</organism>
<gene>
    <name evidence="1" type="ORF">SAMN05216255_4271</name>
</gene>
<dbReference type="RefSeq" id="WP_089361198.1">
    <property type="nucleotide sequence ID" value="NZ_FZOG01000008.1"/>
</dbReference>
<reference evidence="2" key="1">
    <citation type="submission" date="2017-06" db="EMBL/GenBank/DDBJ databases">
        <authorList>
            <person name="Varghese N."/>
            <person name="Submissions S."/>
        </authorList>
    </citation>
    <scope>NUCLEOTIDE SEQUENCE [LARGE SCALE GENOMIC DNA]</scope>
    <source>
        <strain evidence="2">CIP 108523</strain>
    </source>
</reference>
<keyword evidence="2" id="KW-1185">Reference proteome</keyword>
<dbReference type="Proteomes" id="UP000242915">
    <property type="component" value="Unassembled WGS sequence"/>
</dbReference>
<proteinExistence type="predicted"/>
<evidence type="ECO:0000313" key="1">
    <source>
        <dbReference type="EMBL" id="SNT03198.1"/>
    </source>
</evidence>
<protein>
    <submittedName>
        <fullName evidence="1">Uncharacterized protein</fullName>
    </submittedName>
</protein>
<evidence type="ECO:0000313" key="2">
    <source>
        <dbReference type="Proteomes" id="UP000242915"/>
    </source>
</evidence>
<sequence length="138" mass="15033">MFDTLIEIQRLAEGMRDHQIACLEAQLEELHTSPGNGMAGPFILAMTIANLVVPVTAAYVVPSHAIGLPGDCNTNWHLALFSVWPPTETVLLDLRNALFDDAPLSVRSRVELFSHDNSAMLAKCRAAGIQIYLHGAAR</sequence>
<name>A0A239JCQ3_9PSED</name>
<accession>A0A239JCQ3</accession>
<dbReference type="EMBL" id="FZOG01000008">
    <property type="protein sequence ID" value="SNT03198.1"/>
    <property type="molecule type" value="Genomic_DNA"/>
</dbReference>